<organism evidence="14 15">
    <name type="scientific">Zunongwangia endophytica</name>
    <dbReference type="NCBI Taxonomy" id="1808945"/>
    <lineage>
        <taxon>Bacteria</taxon>
        <taxon>Pseudomonadati</taxon>
        <taxon>Bacteroidota</taxon>
        <taxon>Flavobacteriia</taxon>
        <taxon>Flavobacteriales</taxon>
        <taxon>Flavobacteriaceae</taxon>
        <taxon>Zunongwangia</taxon>
    </lineage>
</organism>
<feature type="domain" description="PurM-like C-terminal" evidence="13">
    <location>
        <begin position="275"/>
        <end position="383"/>
    </location>
</feature>
<evidence type="ECO:0000256" key="4">
    <source>
        <dbReference type="ARBA" id="ARBA00020367"/>
    </source>
</evidence>
<evidence type="ECO:0000256" key="3">
    <source>
        <dbReference type="ARBA" id="ARBA00013047"/>
    </source>
</evidence>
<evidence type="ECO:0000256" key="7">
    <source>
        <dbReference type="ARBA" id="ARBA00022840"/>
    </source>
</evidence>
<keyword evidence="6" id="KW-0547">Nucleotide-binding</keyword>
<evidence type="ECO:0000256" key="5">
    <source>
        <dbReference type="ARBA" id="ARBA00022598"/>
    </source>
</evidence>
<keyword evidence="15" id="KW-1185">Reference proteome</keyword>
<evidence type="ECO:0000259" key="12">
    <source>
        <dbReference type="Pfam" id="PF00586"/>
    </source>
</evidence>
<proteinExistence type="inferred from homology"/>
<comment type="catalytic activity">
    <reaction evidence="11">
        <text>2-formamido-N(1)-(5-O-phospho-beta-D-ribosyl)acetamidine + ATP = 5-amino-1-(5-phospho-beta-D-ribosyl)imidazole + ADP + phosphate + H(+)</text>
        <dbReference type="Rhea" id="RHEA:23032"/>
        <dbReference type="ChEBI" id="CHEBI:15378"/>
        <dbReference type="ChEBI" id="CHEBI:30616"/>
        <dbReference type="ChEBI" id="CHEBI:43474"/>
        <dbReference type="ChEBI" id="CHEBI:137981"/>
        <dbReference type="ChEBI" id="CHEBI:147287"/>
        <dbReference type="ChEBI" id="CHEBI:456216"/>
        <dbReference type="EC" id="6.3.3.1"/>
    </reaction>
</comment>
<dbReference type="Gene3D" id="3.90.650.10">
    <property type="entry name" value="PurM-like C-terminal domain"/>
    <property type="match status" value="1"/>
</dbReference>
<sequence>MSQDVSKRYSQRGVSAGKEDVHNAIKNVDKGLFPKAFCKIVPDYLTGDEDYCVIMHADGAGTKSSLAYMYWKETGDLSVWKGIAQDALIMNIDDLLCVGATNKILLSSTIGRNKSLVPGEVISAIINGTEELIADLKEFGVEIHSTGGETADVGDLVRTIIVDSTVTARMKRSEVIDNKNIEPGDVIVGLASYGQATYEKEYNGGMGSNGLTSARHDVFAKILAEKYPESFDASIPNELVYSGSKKLTDTVEDAPLDAGKLVLSPTRTYAPVIQKILSKFSNKEIHGMVHCSGGAQTKILHFIDNLHIVKDNLFEVPPLFKLIQQESKTDWKEMYQVFNMGHRMEIYVKPEHAEDIIAISKSFNIDAQIVGRVEASDKKSLTINSEFGEFNY</sequence>
<evidence type="ECO:0000256" key="11">
    <source>
        <dbReference type="ARBA" id="ARBA00049057"/>
    </source>
</evidence>
<dbReference type="EC" id="6.3.3.1" evidence="3"/>
<dbReference type="Pfam" id="PF02769">
    <property type="entry name" value="AIRS_C"/>
    <property type="match status" value="1"/>
</dbReference>
<evidence type="ECO:0000259" key="13">
    <source>
        <dbReference type="Pfam" id="PF02769"/>
    </source>
</evidence>
<dbReference type="InterPro" id="IPR036921">
    <property type="entry name" value="PurM-like_N_sf"/>
</dbReference>
<evidence type="ECO:0000256" key="1">
    <source>
        <dbReference type="ARBA" id="ARBA00004686"/>
    </source>
</evidence>
<evidence type="ECO:0000256" key="9">
    <source>
        <dbReference type="ARBA" id="ARBA00032931"/>
    </source>
</evidence>
<comment type="pathway">
    <text evidence="1">Purine metabolism; IMP biosynthesis via de novo pathway; 5-amino-1-(5-phospho-D-ribosyl)imidazole from N(2)-formyl-N(1)-(5-phospho-D-ribosyl)glycinamide: step 2/2.</text>
</comment>
<dbReference type="EMBL" id="JBHSAS010000033">
    <property type="protein sequence ID" value="MFC4029487.1"/>
    <property type="molecule type" value="Genomic_DNA"/>
</dbReference>
<gene>
    <name evidence="14" type="ORF">ACFOS1_18865</name>
</gene>
<evidence type="ECO:0000313" key="15">
    <source>
        <dbReference type="Proteomes" id="UP001595793"/>
    </source>
</evidence>
<dbReference type="PANTHER" id="PTHR10520">
    <property type="entry name" value="TRIFUNCTIONAL PURINE BIOSYNTHETIC PROTEIN ADENOSINE-3-RELATED"/>
    <property type="match status" value="1"/>
</dbReference>
<accession>A0ABV8HEL2</accession>
<name>A0ABV8HEL2_9FLAO</name>
<protein>
    <recommendedName>
        <fullName evidence="4">Phosphoribosylformylglycinamidine cyclo-ligase</fullName>
        <ecNumber evidence="3">6.3.3.1</ecNumber>
    </recommendedName>
    <alternativeName>
        <fullName evidence="9">AIR synthase</fullName>
    </alternativeName>
    <alternativeName>
        <fullName evidence="10">AIRS</fullName>
    </alternativeName>
    <alternativeName>
        <fullName evidence="8">Phosphoribosyl-aminoimidazole synthetase</fullName>
    </alternativeName>
</protein>
<dbReference type="InterPro" id="IPR016188">
    <property type="entry name" value="PurM-like_N"/>
</dbReference>
<dbReference type="Gene3D" id="3.30.1330.10">
    <property type="entry name" value="PurM-like, N-terminal domain"/>
    <property type="match status" value="1"/>
</dbReference>
<dbReference type="InterPro" id="IPR036676">
    <property type="entry name" value="PurM-like_C_sf"/>
</dbReference>
<feature type="domain" description="PurM-like N-terminal" evidence="12">
    <location>
        <begin position="48"/>
        <end position="169"/>
    </location>
</feature>
<dbReference type="InterPro" id="IPR010918">
    <property type="entry name" value="PurM-like_C_dom"/>
</dbReference>
<comment type="similarity">
    <text evidence="2">Belongs to the AIR synthase family.</text>
</comment>
<dbReference type="Pfam" id="PF00586">
    <property type="entry name" value="AIRS"/>
    <property type="match status" value="1"/>
</dbReference>
<dbReference type="SUPFAM" id="SSF55326">
    <property type="entry name" value="PurM N-terminal domain-like"/>
    <property type="match status" value="1"/>
</dbReference>
<dbReference type="RefSeq" id="WP_290230539.1">
    <property type="nucleotide sequence ID" value="NZ_JAUFPZ010000002.1"/>
</dbReference>
<dbReference type="InterPro" id="IPR004733">
    <property type="entry name" value="PurM_cligase"/>
</dbReference>
<evidence type="ECO:0000313" key="14">
    <source>
        <dbReference type="EMBL" id="MFC4029487.1"/>
    </source>
</evidence>
<evidence type="ECO:0000256" key="6">
    <source>
        <dbReference type="ARBA" id="ARBA00022741"/>
    </source>
</evidence>
<evidence type="ECO:0000256" key="10">
    <source>
        <dbReference type="ARBA" id="ARBA00033093"/>
    </source>
</evidence>
<evidence type="ECO:0000256" key="2">
    <source>
        <dbReference type="ARBA" id="ARBA00010280"/>
    </source>
</evidence>
<comment type="caution">
    <text evidence="14">The sequence shown here is derived from an EMBL/GenBank/DDBJ whole genome shotgun (WGS) entry which is preliminary data.</text>
</comment>
<evidence type="ECO:0000256" key="8">
    <source>
        <dbReference type="ARBA" id="ARBA00031908"/>
    </source>
</evidence>
<dbReference type="PANTHER" id="PTHR10520:SF12">
    <property type="entry name" value="TRIFUNCTIONAL PURINE BIOSYNTHETIC PROTEIN ADENOSINE-3"/>
    <property type="match status" value="1"/>
</dbReference>
<dbReference type="SUPFAM" id="SSF56042">
    <property type="entry name" value="PurM C-terminal domain-like"/>
    <property type="match status" value="1"/>
</dbReference>
<keyword evidence="7" id="KW-0067">ATP-binding</keyword>
<dbReference type="Proteomes" id="UP001595793">
    <property type="component" value="Unassembled WGS sequence"/>
</dbReference>
<keyword evidence="5" id="KW-0436">Ligase</keyword>
<reference evidence="15" key="1">
    <citation type="journal article" date="2019" name="Int. J. Syst. Evol. Microbiol.">
        <title>The Global Catalogue of Microorganisms (GCM) 10K type strain sequencing project: providing services to taxonomists for standard genome sequencing and annotation.</title>
        <authorList>
            <consortium name="The Broad Institute Genomics Platform"/>
            <consortium name="The Broad Institute Genome Sequencing Center for Infectious Disease"/>
            <person name="Wu L."/>
            <person name="Ma J."/>
        </authorList>
    </citation>
    <scope>NUCLEOTIDE SEQUENCE [LARGE SCALE GENOMIC DNA]</scope>
    <source>
        <strain evidence="15">CECT 9128</strain>
    </source>
</reference>